<dbReference type="InterPro" id="IPR011006">
    <property type="entry name" value="CheY-like_superfamily"/>
</dbReference>
<evidence type="ECO:0000313" key="11">
    <source>
        <dbReference type="Proteomes" id="UP000001052"/>
    </source>
</evidence>
<evidence type="ECO:0000256" key="4">
    <source>
        <dbReference type="ARBA" id="ARBA00022679"/>
    </source>
</evidence>
<dbReference type="CDD" id="cd00082">
    <property type="entry name" value="HisKA"/>
    <property type="match status" value="1"/>
</dbReference>
<dbReference type="KEGG" id="drt:Dret_2306"/>
<dbReference type="EC" id="2.7.13.3" evidence="2"/>
<feature type="domain" description="Histidine kinase" evidence="8">
    <location>
        <begin position="111"/>
        <end position="334"/>
    </location>
</feature>
<dbReference type="Gene3D" id="3.30.565.10">
    <property type="entry name" value="Histidine kinase-like ATPase, C-terminal domain"/>
    <property type="match status" value="1"/>
</dbReference>
<dbReference type="SUPFAM" id="SSF47384">
    <property type="entry name" value="Homodimeric domain of signal transducing histidine kinase"/>
    <property type="match status" value="1"/>
</dbReference>
<dbReference type="SUPFAM" id="SSF55874">
    <property type="entry name" value="ATPase domain of HSP90 chaperone/DNA topoisomerase II/histidine kinase"/>
    <property type="match status" value="1"/>
</dbReference>
<keyword evidence="7" id="KW-0175">Coiled coil</keyword>
<accession>C8X593</accession>
<dbReference type="SMART" id="SM00387">
    <property type="entry name" value="HATPase_c"/>
    <property type="match status" value="1"/>
</dbReference>
<evidence type="ECO:0000256" key="2">
    <source>
        <dbReference type="ARBA" id="ARBA00012438"/>
    </source>
</evidence>
<reference evidence="10 11" key="2">
    <citation type="journal article" date="2010" name="Stand. Genomic Sci.">
        <title>Complete genome sequence of Desulfohalobium retbaense type strain (HR(100)).</title>
        <authorList>
            <person name="Spring S."/>
            <person name="Nolan M."/>
            <person name="Lapidus A."/>
            <person name="Glavina Del Rio T."/>
            <person name="Copeland A."/>
            <person name="Tice H."/>
            <person name="Cheng J.F."/>
            <person name="Lucas S."/>
            <person name="Land M."/>
            <person name="Chen F."/>
            <person name="Bruce D."/>
            <person name="Goodwin L."/>
            <person name="Pitluck S."/>
            <person name="Ivanova N."/>
            <person name="Mavromatis K."/>
            <person name="Mikhailova N."/>
            <person name="Pati A."/>
            <person name="Chen A."/>
            <person name="Palaniappan K."/>
            <person name="Hauser L."/>
            <person name="Chang Y.J."/>
            <person name="Jeffries C.D."/>
            <person name="Munk C."/>
            <person name="Kiss H."/>
            <person name="Chain P."/>
            <person name="Han C."/>
            <person name="Brettin T."/>
            <person name="Detter J.C."/>
            <person name="Schuler E."/>
            <person name="Goker M."/>
            <person name="Rohde M."/>
            <person name="Bristow J."/>
            <person name="Eisen J.A."/>
            <person name="Markowitz V."/>
            <person name="Hugenholtz P."/>
            <person name="Kyrpides N.C."/>
            <person name="Klenk H.P."/>
        </authorList>
    </citation>
    <scope>NUCLEOTIDE SEQUENCE [LARGE SCALE GENOMIC DNA]</scope>
    <source>
        <strain evidence="10 11">DSM 5692</strain>
    </source>
</reference>
<comment type="catalytic activity">
    <reaction evidence="1">
        <text>ATP + protein L-histidine = ADP + protein N-phospho-L-histidine.</text>
        <dbReference type="EC" id="2.7.13.3"/>
    </reaction>
</comment>
<evidence type="ECO:0000259" key="8">
    <source>
        <dbReference type="PROSITE" id="PS50109"/>
    </source>
</evidence>
<dbReference type="CDD" id="cd16922">
    <property type="entry name" value="HATPase_EvgS-ArcB-TorS-like"/>
    <property type="match status" value="1"/>
</dbReference>
<name>C8X593_DESRD</name>
<dbReference type="GO" id="GO:0000155">
    <property type="term" value="F:phosphorelay sensor kinase activity"/>
    <property type="evidence" value="ECO:0007669"/>
    <property type="project" value="InterPro"/>
</dbReference>
<dbReference type="PANTHER" id="PTHR43047">
    <property type="entry name" value="TWO-COMPONENT HISTIDINE PROTEIN KINASE"/>
    <property type="match status" value="1"/>
</dbReference>
<organism evidence="10 11">
    <name type="scientific">Desulfohalobium retbaense (strain ATCC 49708 / DSM 5692 / JCM 16813 / HR100)</name>
    <dbReference type="NCBI Taxonomy" id="485915"/>
    <lineage>
        <taxon>Bacteria</taxon>
        <taxon>Pseudomonadati</taxon>
        <taxon>Thermodesulfobacteriota</taxon>
        <taxon>Desulfovibrionia</taxon>
        <taxon>Desulfovibrionales</taxon>
        <taxon>Desulfohalobiaceae</taxon>
        <taxon>Desulfohalobium</taxon>
    </lineage>
</organism>
<dbReference type="Gene3D" id="3.40.50.2300">
    <property type="match status" value="1"/>
</dbReference>
<dbReference type="InterPro" id="IPR004358">
    <property type="entry name" value="Sig_transdc_His_kin-like_C"/>
</dbReference>
<dbReference type="SUPFAM" id="SSF52172">
    <property type="entry name" value="CheY-like"/>
    <property type="match status" value="1"/>
</dbReference>
<evidence type="ECO:0000256" key="3">
    <source>
        <dbReference type="ARBA" id="ARBA00022553"/>
    </source>
</evidence>
<dbReference type="SMART" id="SM00448">
    <property type="entry name" value="REC"/>
    <property type="match status" value="1"/>
</dbReference>
<dbReference type="FunFam" id="3.30.565.10:FF:000010">
    <property type="entry name" value="Sensor histidine kinase RcsC"/>
    <property type="match status" value="1"/>
</dbReference>
<sequence length="479" mass="52857">MEDSASENSLRREIARLRKQQKQQERVYDQQCHLLKSVNDKYEQSLKELENANERLQQLATERAETLQALELTNKKLQLEIEQHLATQSELKKARDLAEEANEEKSAFLAAMSHEIRTPLHVALGMLGIVLEEDLPAEVQRKLRIAHDASSHLQGVIGDILDFSKIESGMLQLEETSFSFKEMARLIVQCLEPRAAEKGVELSTEVAETLSGYQRGDPYRVRQILFNLVDNAIKFTESGFVKLSAHLEPCGTATGTDMYAIEVQDSGAGIAPDKLQTIFERFIQLDQTQARRQSGSGLGLSICANLAEMMGGTIRVSSQEGKGSLFSVHLPFVPCPGTGDTNSFIPEPGASESLRILLVEDHPLSAEVATHYLRNHGHSIIHAPNGDDALVALGHSCFDFVLMDVEMPTKSGIEVIREIRNGSAASTVPIFAMTAHTVPEIHNQCEQAGADGVMTKPVDFGVLNTKMHKAIIQNKASRR</sequence>
<dbReference type="HOGENOM" id="CLU_000445_114_15_7"/>
<reference evidence="11" key="1">
    <citation type="submission" date="2009-09" db="EMBL/GenBank/DDBJ databases">
        <title>The complete chromosome of Desulfohalobium retbaense DSM 5692.</title>
        <authorList>
            <consortium name="US DOE Joint Genome Institute (JGI-PGF)"/>
            <person name="Lucas S."/>
            <person name="Copeland A."/>
            <person name="Lapidus A."/>
            <person name="Glavina del Rio T."/>
            <person name="Dalin E."/>
            <person name="Tice H."/>
            <person name="Bruce D."/>
            <person name="Goodwin L."/>
            <person name="Pitluck S."/>
            <person name="Kyrpides N."/>
            <person name="Mavromatis K."/>
            <person name="Ivanova N."/>
            <person name="Mikhailova N."/>
            <person name="Munk A.C."/>
            <person name="Brettin T."/>
            <person name="Detter J.C."/>
            <person name="Han C."/>
            <person name="Tapia R."/>
            <person name="Larimer F."/>
            <person name="Land M."/>
            <person name="Hauser L."/>
            <person name="Markowitz V."/>
            <person name="Cheng J.-F."/>
            <person name="Hugenholtz P."/>
            <person name="Woyke T."/>
            <person name="Wu D."/>
            <person name="Spring S."/>
            <person name="Klenk H.-P."/>
            <person name="Eisen J.A."/>
        </authorList>
    </citation>
    <scope>NUCLEOTIDE SEQUENCE [LARGE SCALE GENOMIC DNA]</scope>
    <source>
        <strain evidence="11">DSM 5692</strain>
    </source>
</reference>
<evidence type="ECO:0000256" key="6">
    <source>
        <dbReference type="PROSITE-ProRule" id="PRU00169"/>
    </source>
</evidence>
<dbReference type="Pfam" id="PF02518">
    <property type="entry name" value="HATPase_c"/>
    <property type="match status" value="1"/>
</dbReference>
<dbReference type="STRING" id="485915.Dret_2306"/>
<dbReference type="Pfam" id="PF00512">
    <property type="entry name" value="HisKA"/>
    <property type="match status" value="1"/>
</dbReference>
<dbReference type="SMART" id="SM00388">
    <property type="entry name" value="HisKA"/>
    <property type="match status" value="1"/>
</dbReference>
<dbReference type="PROSITE" id="PS50109">
    <property type="entry name" value="HIS_KIN"/>
    <property type="match status" value="1"/>
</dbReference>
<dbReference type="eggNOG" id="COG2205">
    <property type="taxonomic scope" value="Bacteria"/>
</dbReference>
<dbReference type="InterPro" id="IPR003661">
    <property type="entry name" value="HisK_dim/P_dom"/>
</dbReference>
<evidence type="ECO:0000256" key="5">
    <source>
        <dbReference type="ARBA" id="ARBA00022777"/>
    </source>
</evidence>
<keyword evidence="11" id="KW-1185">Reference proteome</keyword>
<keyword evidence="3 6" id="KW-0597">Phosphoprotein</keyword>
<dbReference type="OrthoDB" id="9816309at2"/>
<dbReference type="Gene3D" id="1.10.287.130">
    <property type="match status" value="1"/>
</dbReference>
<evidence type="ECO:0000259" key="9">
    <source>
        <dbReference type="PROSITE" id="PS50110"/>
    </source>
</evidence>
<dbReference type="Proteomes" id="UP000001052">
    <property type="component" value="Chromosome"/>
</dbReference>
<dbReference type="InterPro" id="IPR001789">
    <property type="entry name" value="Sig_transdc_resp-reg_receiver"/>
</dbReference>
<dbReference type="Pfam" id="PF00072">
    <property type="entry name" value="Response_reg"/>
    <property type="match status" value="1"/>
</dbReference>
<protein>
    <recommendedName>
        <fullName evidence="2">histidine kinase</fullName>
        <ecNumber evidence="2">2.7.13.3</ecNumber>
    </recommendedName>
</protein>
<dbReference type="eggNOG" id="COG0784">
    <property type="taxonomic scope" value="Bacteria"/>
</dbReference>
<proteinExistence type="predicted"/>
<dbReference type="EMBL" id="CP001734">
    <property type="protein sequence ID" value="ACV69590.1"/>
    <property type="molecule type" value="Genomic_DNA"/>
</dbReference>
<evidence type="ECO:0000256" key="1">
    <source>
        <dbReference type="ARBA" id="ARBA00000085"/>
    </source>
</evidence>
<evidence type="ECO:0000256" key="7">
    <source>
        <dbReference type="SAM" id="Coils"/>
    </source>
</evidence>
<dbReference type="InterPro" id="IPR003594">
    <property type="entry name" value="HATPase_dom"/>
</dbReference>
<evidence type="ECO:0000313" key="10">
    <source>
        <dbReference type="EMBL" id="ACV69590.1"/>
    </source>
</evidence>
<keyword evidence="5 10" id="KW-0418">Kinase</keyword>
<keyword evidence="4" id="KW-0808">Transferase</keyword>
<feature type="domain" description="Response regulatory" evidence="9">
    <location>
        <begin position="355"/>
        <end position="471"/>
    </location>
</feature>
<dbReference type="PROSITE" id="PS50110">
    <property type="entry name" value="RESPONSE_REGULATORY"/>
    <property type="match status" value="1"/>
</dbReference>
<feature type="modified residue" description="4-aspartylphosphate" evidence="6">
    <location>
        <position position="404"/>
    </location>
</feature>
<dbReference type="InterPro" id="IPR036890">
    <property type="entry name" value="HATPase_C_sf"/>
</dbReference>
<dbReference type="AlphaFoldDB" id="C8X593"/>
<dbReference type="RefSeq" id="WP_015752729.1">
    <property type="nucleotide sequence ID" value="NC_013223.1"/>
</dbReference>
<dbReference type="InterPro" id="IPR036097">
    <property type="entry name" value="HisK_dim/P_sf"/>
</dbReference>
<dbReference type="InterPro" id="IPR005467">
    <property type="entry name" value="His_kinase_dom"/>
</dbReference>
<dbReference type="CDD" id="cd17546">
    <property type="entry name" value="REC_hyHK_CKI1_RcsC-like"/>
    <property type="match status" value="1"/>
</dbReference>
<gene>
    <name evidence="10" type="ordered locus">Dret_2306</name>
</gene>
<feature type="coiled-coil region" evidence="7">
    <location>
        <begin position="7"/>
        <end position="111"/>
    </location>
</feature>
<dbReference type="PRINTS" id="PR00344">
    <property type="entry name" value="BCTRLSENSOR"/>
</dbReference>